<reference evidence="1" key="1">
    <citation type="submission" date="2014-11" db="EMBL/GenBank/DDBJ databases">
        <authorList>
            <person name="Amaro Gonzalez C."/>
        </authorList>
    </citation>
    <scope>NUCLEOTIDE SEQUENCE</scope>
</reference>
<dbReference type="EMBL" id="GBXM01064833">
    <property type="protein sequence ID" value="JAH43744.1"/>
    <property type="molecule type" value="Transcribed_RNA"/>
</dbReference>
<reference evidence="1" key="2">
    <citation type="journal article" date="2015" name="Fish Shellfish Immunol.">
        <title>Early steps in the European eel (Anguilla anguilla)-Vibrio vulnificus interaction in the gills: Role of the RtxA13 toxin.</title>
        <authorList>
            <person name="Callol A."/>
            <person name="Pajuelo D."/>
            <person name="Ebbesson L."/>
            <person name="Teles M."/>
            <person name="MacKenzie S."/>
            <person name="Amaro C."/>
        </authorList>
    </citation>
    <scope>NUCLEOTIDE SEQUENCE</scope>
</reference>
<organism evidence="1">
    <name type="scientific">Anguilla anguilla</name>
    <name type="common">European freshwater eel</name>
    <name type="synonym">Muraena anguilla</name>
    <dbReference type="NCBI Taxonomy" id="7936"/>
    <lineage>
        <taxon>Eukaryota</taxon>
        <taxon>Metazoa</taxon>
        <taxon>Chordata</taxon>
        <taxon>Craniata</taxon>
        <taxon>Vertebrata</taxon>
        <taxon>Euteleostomi</taxon>
        <taxon>Actinopterygii</taxon>
        <taxon>Neopterygii</taxon>
        <taxon>Teleostei</taxon>
        <taxon>Anguilliformes</taxon>
        <taxon>Anguillidae</taxon>
        <taxon>Anguilla</taxon>
    </lineage>
</organism>
<protein>
    <submittedName>
        <fullName evidence="1">Uncharacterized protein</fullName>
    </submittedName>
</protein>
<proteinExistence type="predicted"/>
<evidence type="ECO:0000313" key="1">
    <source>
        <dbReference type="EMBL" id="JAH43744.1"/>
    </source>
</evidence>
<dbReference type="AlphaFoldDB" id="A0A0E9SQY6"/>
<name>A0A0E9SQY6_ANGAN</name>
<sequence>MTPACFATCLKSAPHTCPEISQNKQPQ</sequence>
<accession>A0A0E9SQY6</accession>